<gene>
    <name evidence="10" type="ORF">HGG79_16770</name>
</gene>
<evidence type="ECO:0000259" key="9">
    <source>
        <dbReference type="Pfam" id="PF25198"/>
    </source>
</evidence>
<reference evidence="10 11" key="1">
    <citation type="submission" date="2020-04" db="EMBL/GenBank/DDBJ databases">
        <title>Genomic insights into acetone-butanol-ethanol (ABE) fermentation by sequencing solventogenic clostridia strains.</title>
        <authorList>
            <person name="Brown S."/>
        </authorList>
    </citation>
    <scope>NUCLEOTIDE SEQUENCE [LARGE SCALE GENOMIC DNA]</scope>
    <source>
        <strain evidence="10 11">DJ011</strain>
    </source>
</reference>
<evidence type="ECO:0000256" key="3">
    <source>
        <dbReference type="ARBA" id="ARBA00022544"/>
    </source>
</evidence>
<dbReference type="AlphaFoldDB" id="A0A923ECL7"/>
<keyword evidence="3" id="KW-0309">Germination</keyword>
<dbReference type="Pfam" id="PF05504">
    <property type="entry name" value="Spore_GerAC"/>
    <property type="match status" value="1"/>
</dbReference>
<dbReference type="InterPro" id="IPR057336">
    <property type="entry name" value="GerAC_N"/>
</dbReference>
<dbReference type="GO" id="GO:0016020">
    <property type="term" value="C:membrane"/>
    <property type="evidence" value="ECO:0007669"/>
    <property type="project" value="UniProtKB-SubCell"/>
</dbReference>
<keyword evidence="5" id="KW-0472">Membrane</keyword>
<sequence length="398" mass="45545">MIFIKRKRKLIKLLCLIMCCIFIVGCWDKVEIDRKAFISTLGIDTGEEVTKEEELKKLKPDEPFSDNNIKRLNITYAFPDISQMGPDKGGVAEEKTINVDAYSMEDAFSKAISKSSRTISFGHSKLLIMGNNLFAYPEVVKEVLDYLQRQPSVNRNALIAMSDGKVEDYIKFKPNMEKSLQGYIYGLIENSNRNSSIISVDLNEFLKSLDETGSAILPCLSIDKYKKEISLSGTCVIKDYKFKGMLSPTETSDVKILRGELKGGKKVIYKEGHPIDFEIYGLERKVSMDREGEKIVFNMDISMEGQIKEYYLGKKLLSESELEKIETDFNKSLEDEMGKVVRTIQDKYSVDLIGLREYIEKYNSKIWNKVKGNWEEVYKNALININVNTHIRRIGAIK</sequence>
<evidence type="ECO:0000256" key="5">
    <source>
        <dbReference type="ARBA" id="ARBA00023136"/>
    </source>
</evidence>
<evidence type="ECO:0000313" key="10">
    <source>
        <dbReference type="EMBL" id="MBC2399409.1"/>
    </source>
</evidence>
<protein>
    <submittedName>
        <fullName evidence="10">Ger(X)C family spore germination protein</fullName>
    </submittedName>
</protein>
<dbReference type="RefSeq" id="WP_173680593.1">
    <property type="nucleotide sequence ID" value="NZ_JAAZWO010000027.1"/>
</dbReference>
<feature type="domain" description="Spore germination GerAC-like C-terminal" evidence="8">
    <location>
        <begin position="232"/>
        <end position="395"/>
    </location>
</feature>
<proteinExistence type="inferred from homology"/>
<dbReference type="InterPro" id="IPR046953">
    <property type="entry name" value="Spore_GerAC-like_C"/>
</dbReference>
<dbReference type="Proteomes" id="UP000563151">
    <property type="component" value="Unassembled WGS sequence"/>
</dbReference>
<keyword evidence="6" id="KW-0564">Palmitate</keyword>
<dbReference type="PANTHER" id="PTHR35789:SF1">
    <property type="entry name" value="SPORE GERMINATION PROTEIN B3"/>
    <property type="match status" value="1"/>
</dbReference>
<keyword evidence="7" id="KW-0449">Lipoprotein</keyword>
<evidence type="ECO:0000259" key="8">
    <source>
        <dbReference type="Pfam" id="PF05504"/>
    </source>
</evidence>
<dbReference type="InterPro" id="IPR038501">
    <property type="entry name" value="Spore_GerAC_C_sf"/>
</dbReference>
<feature type="domain" description="Spore germination protein N-terminal" evidence="9">
    <location>
        <begin position="28"/>
        <end position="221"/>
    </location>
</feature>
<dbReference type="GO" id="GO:0009847">
    <property type="term" value="P:spore germination"/>
    <property type="evidence" value="ECO:0007669"/>
    <property type="project" value="InterPro"/>
</dbReference>
<dbReference type="EMBL" id="JAAZWO010000027">
    <property type="protein sequence ID" value="MBC2399409.1"/>
    <property type="molecule type" value="Genomic_DNA"/>
</dbReference>
<dbReference type="PANTHER" id="PTHR35789">
    <property type="entry name" value="SPORE GERMINATION PROTEIN B3"/>
    <property type="match status" value="1"/>
</dbReference>
<dbReference type="Gene3D" id="3.30.300.210">
    <property type="entry name" value="Nutrient germinant receptor protein C, domain 3"/>
    <property type="match status" value="1"/>
</dbReference>
<dbReference type="InterPro" id="IPR008844">
    <property type="entry name" value="Spore_GerAC-like"/>
</dbReference>
<organism evidence="10 11">
    <name type="scientific">Clostridium tetanomorphum</name>
    <dbReference type="NCBI Taxonomy" id="1553"/>
    <lineage>
        <taxon>Bacteria</taxon>
        <taxon>Bacillati</taxon>
        <taxon>Bacillota</taxon>
        <taxon>Clostridia</taxon>
        <taxon>Eubacteriales</taxon>
        <taxon>Clostridiaceae</taxon>
        <taxon>Clostridium</taxon>
    </lineage>
</organism>
<accession>A0A923ECL7</accession>
<evidence type="ECO:0000256" key="2">
    <source>
        <dbReference type="ARBA" id="ARBA00007886"/>
    </source>
</evidence>
<evidence type="ECO:0000313" key="11">
    <source>
        <dbReference type="Proteomes" id="UP000563151"/>
    </source>
</evidence>
<dbReference type="Pfam" id="PF25198">
    <property type="entry name" value="Spore_GerAC_N"/>
    <property type="match status" value="1"/>
</dbReference>
<keyword evidence="4" id="KW-0732">Signal</keyword>
<keyword evidence="11" id="KW-1185">Reference proteome</keyword>
<comment type="subcellular location">
    <subcellularLocation>
        <location evidence="1">Membrane</location>
        <topology evidence="1">Lipid-anchor</topology>
    </subcellularLocation>
</comment>
<name>A0A923ECL7_CLOTT</name>
<evidence type="ECO:0000256" key="7">
    <source>
        <dbReference type="ARBA" id="ARBA00023288"/>
    </source>
</evidence>
<evidence type="ECO:0000256" key="1">
    <source>
        <dbReference type="ARBA" id="ARBA00004635"/>
    </source>
</evidence>
<comment type="similarity">
    <text evidence="2">Belongs to the GerABKC lipoprotein family.</text>
</comment>
<evidence type="ECO:0000256" key="6">
    <source>
        <dbReference type="ARBA" id="ARBA00023139"/>
    </source>
</evidence>
<evidence type="ECO:0000256" key="4">
    <source>
        <dbReference type="ARBA" id="ARBA00022729"/>
    </source>
</evidence>
<dbReference type="NCBIfam" id="TIGR02887">
    <property type="entry name" value="spore_ger_x_C"/>
    <property type="match status" value="1"/>
</dbReference>
<comment type="caution">
    <text evidence="10">The sequence shown here is derived from an EMBL/GenBank/DDBJ whole genome shotgun (WGS) entry which is preliminary data.</text>
</comment>
<dbReference type="PROSITE" id="PS51257">
    <property type="entry name" value="PROKAR_LIPOPROTEIN"/>
    <property type="match status" value="1"/>
</dbReference>